<sequence length="458" mass="52031">MRPRVRDEMNAMLIQPFTVEEVILALKQIHPLKSPGPNGMSPLFYQKYWHIVGHDISCCVLDILHNCLLNPQLNFTNIVLIPKCPKLKSMPQFPPISLCNVVYKLASKTIVNHLRPLLNSLISPSQSDFVLGRLLTDNILVAYEINHFISRKQHGFTSHVSLKLDISKAYDRVKWNFFWRVLVRIGFYSKFIDLIMLCVTTVSYPFLLNREDFGLLQSGRGFRQGDPLSPYLFLFYAEAFSSLVSQAERNGELQGVAVSRYAPRVLHLFFADDTLIFYQATSDAIACIKRILESLERALGQKINLEKSALVFSTNVSLTARENLSAILGVTVDERHAKYLGLSTIIGQSKRKVFDSIKDQIWSKMQSWAAKKLSQAGRAVLIKSVLQALPTFSMSCFRLPDSLLHEIEGMFANFFWHSGSKAKIHCIAWRKLCRPKVEGGLGFRRLCEFNEALLAKQA</sequence>
<proteinExistence type="predicted"/>
<dbReference type="Pfam" id="PF00078">
    <property type="entry name" value="RVT_1"/>
    <property type="match status" value="1"/>
</dbReference>
<comment type="caution">
    <text evidence="2">The sequence shown here is derived from an EMBL/GenBank/DDBJ whole genome shotgun (WGS) entry which is preliminary data.</text>
</comment>
<accession>A0AAW2NR38</accession>
<name>A0AAW2NR38_SESRA</name>
<reference evidence="2" key="1">
    <citation type="submission" date="2020-06" db="EMBL/GenBank/DDBJ databases">
        <authorList>
            <person name="Li T."/>
            <person name="Hu X."/>
            <person name="Zhang T."/>
            <person name="Song X."/>
            <person name="Zhang H."/>
            <person name="Dai N."/>
            <person name="Sheng W."/>
            <person name="Hou X."/>
            <person name="Wei L."/>
        </authorList>
    </citation>
    <scope>NUCLEOTIDE SEQUENCE</scope>
    <source>
        <strain evidence="2">G02</strain>
        <tissue evidence="2">Leaf</tissue>
    </source>
</reference>
<dbReference type="CDD" id="cd01650">
    <property type="entry name" value="RT_nLTR_like"/>
    <property type="match status" value="1"/>
</dbReference>
<dbReference type="PANTHER" id="PTHR33116:SF86">
    <property type="entry name" value="REVERSE TRANSCRIPTASE DOMAIN-CONTAINING PROTEIN"/>
    <property type="match status" value="1"/>
</dbReference>
<evidence type="ECO:0000259" key="1">
    <source>
        <dbReference type="PROSITE" id="PS50878"/>
    </source>
</evidence>
<gene>
    <name evidence="2" type="ORF">Sradi_4430800</name>
</gene>
<evidence type="ECO:0000313" key="2">
    <source>
        <dbReference type="EMBL" id="KAL0345995.1"/>
    </source>
</evidence>
<protein>
    <submittedName>
        <fullName evidence="2">LINE-1 retrotransposable element O protein</fullName>
    </submittedName>
</protein>
<organism evidence="2">
    <name type="scientific">Sesamum radiatum</name>
    <name type="common">Black benniseed</name>
    <dbReference type="NCBI Taxonomy" id="300843"/>
    <lineage>
        <taxon>Eukaryota</taxon>
        <taxon>Viridiplantae</taxon>
        <taxon>Streptophyta</taxon>
        <taxon>Embryophyta</taxon>
        <taxon>Tracheophyta</taxon>
        <taxon>Spermatophyta</taxon>
        <taxon>Magnoliopsida</taxon>
        <taxon>eudicotyledons</taxon>
        <taxon>Gunneridae</taxon>
        <taxon>Pentapetalae</taxon>
        <taxon>asterids</taxon>
        <taxon>lamiids</taxon>
        <taxon>Lamiales</taxon>
        <taxon>Pedaliaceae</taxon>
        <taxon>Sesamum</taxon>
    </lineage>
</organism>
<dbReference type="EMBL" id="JACGWJ010000019">
    <property type="protein sequence ID" value="KAL0345995.1"/>
    <property type="molecule type" value="Genomic_DNA"/>
</dbReference>
<dbReference type="InterPro" id="IPR000477">
    <property type="entry name" value="RT_dom"/>
</dbReference>
<reference evidence="2" key="2">
    <citation type="journal article" date="2024" name="Plant">
        <title>Genomic evolution and insights into agronomic trait innovations of Sesamum species.</title>
        <authorList>
            <person name="Miao H."/>
            <person name="Wang L."/>
            <person name="Qu L."/>
            <person name="Liu H."/>
            <person name="Sun Y."/>
            <person name="Le M."/>
            <person name="Wang Q."/>
            <person name="Wei S."/>
            <person name="Zheng Y."/>
            <person name="Lin W."/>
            <person name="Duan Y."/>
            <person name="Cao H."/>
            <person name="Xiong S."/>
            <person name="Wang X."/>
            <person name="Wei L."/>
            <person name="Li C."/>
            <person name="Ma Q."/>
            <person name="Ju M."/>
            <person name="Zhao R."/>
            <person name="Li G."/>
            <person name="Mu C."/>
            <person name="Tian Q."/>
            <person name="Mei H."/>
            <person name="Zhang T."/>
            <person name="Gao T."/>
            <person name="Zhang H."/>
        </authorList>
    </citation>
    <scope>NUCLEOTIDE SEQUENCE</scope>
    <source>
        <strain evidence="2">G02</strain>
    </source>
</reference>
<feature type="domain" description="Reverse transcriptase" evidence="1">
    <location>
        <begin position="62"/>
        <end position="332"/>
    </location>
</feature>
<dbReference type="PROSITE" id="PS50878">
    <property type="entry name" value="RT_POL"/>
    <property type="match status" value="1"/>
</dbReference>
<dbReference type="AlphaFoldDB" id="A0AAW2NR38"/>
<dbReference type="PANTHER" id="PTHR33116">
    <property type="entry name" value="REVERSE TRANSCRIPTASE ZINC-BINDING DOMAIN-CONTAINING PROTEIN-RELATED-RELATED"/>
    <property type="match status" value="1"/>
</dbReference>